<organism evidence="8 9">
    <name type="scientific">Candidatus Stercoripulliclostridium merdigallinarum</name>
    <dbReference type="NCBI Taxonomy" id="2840951"/>
    <lineage>
        <taxon>Bacteria</taxon>
        <taxon>Bacillati</taxon>
        <taxon>Bacillota</taxon>
        <taxon>Clostridia</taxon>
        <taxon>Eubacteriales</taxon>
        <taxon>Candidatus Stercoripulliclostridium</taxon>
    </lineage>
</organism>
<evidence type="ECO:0000256" key="2">
    <source>
        <dbReference type="ARBA" id="ARBA00005262"/>
    </source>
</evidence>
<reference evidence="8" key="1">
    <citation type="submission" date="2020-10" db="EMBL/GenBank/DDBJ databases">
        <authorList>
            <person name="Gilroy R."/>
        </authorList>
    </citation>
    <scope>NUCLEOTIDE SEQUENCE</scope>
    <source>
        <strain evidence="8">18911</strain>
    </source>
</reference>
<feature type="transmembrane region" description="Helical" evidence="7">
    <location>
        <begin position="7"/>
        <end position="29"/>
    </location>
</feature>
<dbReference type="InterPro" id="IPR003370">
    <property type="entry name" value="Chromate_transpt"/>
</dbReference>
<evidence type="ECO:0000313" key="8">
    <source>
        <dbReference type="EMBL" id="HIU60633.1"/>
    </source>
</evidence>
<evidence type="ECO:0000256" key="4">
    <source>
        <dbReference type="ARBA" id="ARBA00022692"/>
    </source>
</evidence>
<evidence type="ECO:0000313" key="9">
    <source>
        <dbReference type="Proteomes" id="UP000824094"/>
    </source>
</evidence>
<feature type="transmembrane region" description="Helical" evidence="7">
    <location>
        <begin position="118"/>
        <end position="137"/>
    </location>
</feature>
<dbReference type="Proteomes" id="UP000824094">
    <property type="component" value="Unassembled WGS sequence"/>
</dbReference>
<dbReference type="AlphaFoldDB" id="A0A9D1MIF9"/>
<dbReference type="EMBL" id="DVNF01000132">
    <property type="protein sequence ID" value="HIU60633.1"/>
    <property type="molecule type" value="Genomic_DNA"/>
</dbReference>
<evidence type="ECO:0000256" key="6">
    <source>
        <dbReference type="ARBA" id="ARBA00023136"/>
    </source>
</evidence>
<evidence type="ECO:0000256" key="5">
    <source>
        <dbReference type="ARBA" id="ARBA00022989"/>
    </source>
</evidence>
<keyword evidence="4 7" id="KW-0812">Transmembrane</keyword>
<accession>A0A9D1MIF9</accession>
<name>A0A9D1MIF9_9FIRM</name>
<reference evidence="8" key="2">
    <citation type="journal article" date="2021" name="PeerJ">
        <title>Extensive microbial diversity within the chicken gut microbiome revealed by metagenomics and culture.</title>
        <authorList>
            <person name="Gilroy R."/>
            <person name="Ravi A."/>
            <person name="Getino M."/>
            <person name="Pursley I."/>
            <person name="Horton D.L."/>
            <person name="Alikhan N.F."/>
            <person name="Baker D."/>
            <person name="Gharbi K."/>
            <person name="Hall N."/>
            <person name="Watson M."/>
            <person name="Adriaenssens E.M."/>
            <person name="Foster-Nyarko E."/>
            <person name="Jarju S."/>
            <person name="Secka A."/>
            <person name="Antonio M."/>
            <person name="Oren A."/>
            <person name="Chaudhuri R.R."/>
            <person name="La Ragione R."/>
            <person name="Hildebrand F."/>
            <person name="Pallen M.J."/>
        </authorList>
    </citation>
    <scope>NUCLEOTIDE SEQUENCE</scope>
    <source>
        <strain evidence="8">18911</strain>
    </source>
</reference>
<feature type="transmembrane region" description="Helical" evidence="7">
    <location>
        <begin position="73"/>
        <end position="98"/>
    </location>
</feature>
<dbReference type="Pfam" id="PF02417">
    <property type="entry name" value="Chromate_transp"/>
    <property type="match status" value="1"/>
</dbReference>
<feature type="transmembrane region" description="Helical" evidence="7">
    <location>
        <begin position="149"/>
        <end position="168"/>
    </location>
</feature>
<protein>
    <submittedName>
        <fullName evidence="8">Chromate transporter</fullName>
    </submittedName>
</protein>
<dbReference type="PANTHER" id="PTHR43663:SF1">
    <property type="entry name" value="CHROMATE TRANSPORTER"/>
    <property type="match status" value="1"/>
</dbReference>
<keyword evidence="6 7" id="KW-0472">Membrane</keyword>
<comment type="subcellular location">
    <subcellularLocation>
        <location evidence="1">Cell membrane</location>
        <topology evidence="1">Multi-pass membrane protein</topology>
    </subcellularLocation>
</comment>
<sequence>MSIYLEILIAFLKIGTVSFGGGYGMIPIIRDEVLARGWLTEDMLWNYIAIAESTPGPIAINIATFVGSNLAGFWGSLLATTAVVTPAFLIILVIAAVFKNFSKNKYVKAAMKGVTPIIWGLIISTGLLLLVQCFYANYNDFSVKGEFNFHALIIFAIVGGIALSYRLIAKKKIPPIALILISAAAGMIYYIPL</sequence>
<dbReference type="PANTHER" id="PTHR43663">
    <property type="entry name" value="CHROMATE TRANSPORT PROTEIN-RELATED"/>
    <property type="match status" value="1"/>
</dbReference>
<proteinExistence type="inferred from homology"/>
<feature type="transmembrane region" description="Helical" evidence="7">
    <location>
        <begin position="175"/>
        <end position="192"/>
    </location>
</feature>
<keyword evidence="3" id="KW-1003">Cell membrane</keyword>
<gene>
    <name evidence="8" type="ORF">IAB05_04520</name>
</gene>
<evidence type="ECO:0000256" key="3">
    <source>
        <dbReference type="ARBA" id="ARBA00022475"/>
    </source>
</evidence>
<evidence type="ECO:0000256" key="1">
    <source>
        <dbReference type="ARBA" id="ARBA00004651"/>
    </source>
</evidence>
<dbReference type="GO" id="GO:0015109">
    <property type="term" value="F:chromate transmembrane transporter activity"/>
    <property type="evidence" value="ECO:0007669"/>
    <property type="project" value="InterPro"/>
</dbReference>
<evidence type="ECO:0000256" key="7">
    <source>
        <dbReference type="SAM" id="Phobius"/>
    </source>
</evidence>
<comment type="caution">
    <text evidence="8">The sequence shown here is derived from an EMBL/GenBank/DDBJ whole genome shotgun (WGS) entry which is preliminary data.</text>
</comment>
<dbReference type="GO" id="GO:0005886">
    <property type="term" value="C:plasma membrane"/>
    <property type="evidence" value="ECO:0007669"/>
    <property type="project" value="UniProtKB-SubCell"/>
</dbReference>
<comment type="similarity">
    <text evidence="2">Belongs to the chromate ion transporter (CHR) (TC 2.A.51) family.</text>
</comment>
<keyword evidence="5 7" id="KW-1133">Transmembrane helix</keyword>
<dbReference type="InterPro" id="IPR052518">
    <property type="entry name" value="CHR_Transporter"/>
</dbReference>